<evidence type="ECO:0000256" key="4">
    <source>
        <dbReference type="ARBA" id="ARBA00017522"/>
    </source>
</evidence>
<dbReference type="HOGENOM" id="CLU_076589_2_0_5"/>
<dbReference type="InterPro" id="IPR006419">
    <property type="entry name" value="NMN_transpt_PnuC"/>
</dbReference>
<evidence type="ECO:0000256" key="7">
    <source>
        <dbReference type="ARBA" id="ARBA00022692"/>
    </source>
</evidence>
<dbReference type="GO" id="GO:0034257">
    <property type="term" value="F:nicotinamide riboside transmembrane transporter activity"/>
    <property type="evidence" value="ECO:0007669"/>
    <property type="project" value="InterPro"/>
</dbReference>
<feature type="transmembrane region" description="Helical" evidence="10">
    <location>
        <begin position="46"/>
        <end position="65"/>
    </location>
</feature>
<dbReference type="PANTHER" id="PTHR36122:SF2">
    <property type="entry name" value="NICOTINAMIDE RIBOSIDE TRANSPORTER PNUC"/>
    <property type="match status" value="1"/>
</dbReference>
<comment type="subcellular location">
    <subcellularLocation>
        <location evidence="2">Cell membrane</location>
        <topology evidence="2">Multi-pass membrane protein</topology>
    </subcellularLocation>
</comment>
<dbReference type="OrthoDB" id="9791248at2"/>
<keyword evidence="5" id="KW-0813">Transport</keyword>
<evidence type="ECO:0000256" key="8">
    <source>
        <dbReference type="ARBA" id="ARBA00022989"/>
    </source>
</evidence>
<evidence type="ECO:0000313" key="11">
    <source>
        <dbReference type="EMBL" id="AEH63384.1"/>
    </source>
</evidence>
<reference evidence="11 12" key="1">
    <citation type="journal article" date="2011" name="J. Bacteriol.">
        <title>Genome sequence of the ethanol-producing Zymomonas mobilis subsp. mobilis lectotype strain ATCC 10988.</title>
        <authorList>
            <person name="Pappas K.M."/>
            <person name="Kouvelis V.N."/>
            <person name="Saunders E."/>
            <person name="Brettin T.S."/>
            <person name="Bruce D."/>
            <person name="Detter C."/>
            <person name="Balakireva M."/>
            <person name="Han C.S."/>
            <person name="Savvakis G."/>
            <person name="Kyrpides N.C."/>
            <person name="Typas M.A."/>
        </authorList>
    </citation>
    <scope>NUCLEOTIDE SEQUENCE [LARGE SCALE GENOMIC DNA]</scope>
    <source>
        <strain evidence="12">ATCC 10988 / DSM 424 / CCUG 17860 / LMG 404 / NCIMB 8938 / NRRL B-806 / ZM1</strain>
    </source>
</reference>
<evidence type="ECO:0000256" key="6">
    <source>
        <dbReference type="ARBA" id="ARBA00022475"/>
    </source>
</evidence>
<dbReference type="eggNOG" id="COG3201">
    <property type="taxonomic scope" value="Bacteria"/>
</dbReference>
<protein>
    <recommendedName>
        <fullName evidence="4">Nicotinamide riboside transporter PnuC</fullName>
    </recommendedName>
</protein>
<feature type="transmembrane region" description="Helical" evidence="10">
    <location>
        <begin position="158"/>
        <end position="175"/>
    </location>
</feature>
<gene>
    <name evidence="11" type="ordered locus">Zmob_1569</name>
</gene>
<evidence type="ECO:0000256" key="1">
    <source>
        <dbReference type="ARBA" id="ARBA00002672"/>
    </source>
</evidence>
<evidence type="ECO:0000256" key="2">
    <source>
        <dbReference type="ARBA" id="ARBA00004651"/>
    </source>
</evidence>
<accession>A0A0H3G3K4</accession>
<dbReference type="Pfam" id="PF04973">
    <property type="entry name" value="NMN_transporter"/>
    <property type="match status" value="1"/>
</dbReference>
<sequence length="188" mass="22005">MSVLEWLAVLTSLLGIVFSTRQIRICWLFYGISSLLYGKIFFSIKLYADCLLQIFFFFSSIYGWFHWHHYQKADKMTVITASHKSLLRDIAMAGALSAIFGFYLKNYTDDAFPWLDALLSCYSIVAQFWAARLYKANWFLWIVIDFCYTALFCYRGLWLTAWLYSVFMVMAVIGLKKWQNKNPAVACD</sequence>
<evidence type="ECO:0000256" key="3">
    <source>
        <dbReference type="ARBA" id="ARBA00006669"/>
    </source>
</evidence>
<dbReference type="KEGG" id="zmm:Zmob_1569"/>
<dbReference type="GO" id="GO:0005886">
    <property type="term" value="C:plasma membrane"/>
    <property type="evidence" value="ECO:0007669"/>
    <property type="project" value="UniProtKB-SubCell"/>
</dbReference>
<proteinExistence type="inferred from homology"/>
<evidence type="ECO:0000313" key="12">
    <source>
        <dbReference type="Proteomes" id="UP000001494"/>
    </source>
</evidence>
<evidence type="ECO:0000256" key="5">
    <source>
        <dbReference type="ARBA" id="ARBA00022448"/>
    </source>
</evidence>
<dbReference type="Proteomes" id="UP000001494">
    <property type="component" value="Chromosome"/>
</dbReference>
<comment type="similarity">
    <text evidence="3">Belongs to the nicotinamide ribonucleoside (NR) uptake permease (TC 4.B.1) family.</text>
</comment>
<dbReference type="AlphaFoldDB" id="A0A0H3G3K4"/>
<evidence type="ECO:0000256" key="10">
    <source>
        <dbReference type="SAM" id="Phobius"/>
    </source>
</evidence>
<dbReference type="EMBL" id="CP002850">
    <property type="protein sequence ID" value="AEH63384.1"/>
    <property type="molecule type" value="Genomic_DNA"/>
</dbReference>
<dbReference type="NCBIfam" id="TIGR01528">
    <property type="entry name" value="NMN_trans_PnuC"/>
    <property type="match status" value="1"/>
</dbReference>
<dbReference type="PANTHER" id="PTHR36122">
    <property type="entry name" value="NICOTINAMIDE RIBOSIDE TRANSPORTER PNUC"/>
    <property type="match status" value="1"/>
</dbReference>
<evidence type="ECO:0000256" key="9">
    <source>
        <dbReference type="ARBA" id="ARBA00023136"/>
    </source>
</evidence>
<comment type="function">
    <text evidence="1">Required for nicotinamide riboside transport across the inner membrane.</text>
</comment>
<keyword evidence="9 10" id="KW-0472">Membrane</keyword>
<keyword evidence="6" id="KW-1003">Cell membrane</keyword>
<keyword evidence="8 10" id="KW-1133">Transmembrane helix</keyword>
<name>A0A0H3G3K4_ZYMMA</name>
<feature type="transmembrane region" description="Helical" evidence="10">
    <location>
        <begin position="111"/>
        <end position="129"/>
    </location>
</feature>
<organism evidence="11 12">
    <name type="scientific">Zymomonas mobilis subsp. mobilis (strain ATCC 10988 / DSM 424 / LMG 404 / NCIMB 8938 / NRRL B-806 / ZM1)</name>
    <dbReference type="NCBI Taxonomy" id="555217"/>
    <lineage>
        <taxon>Bacteria</taxon>
        <taxon>Pseudomonadati</taxon>
        <taxon>Pseudomonadota</taxon>
        <taxon>Alphaproteobacteria</taxon>
        <taxon>Sphingomonadales</taxon>
        <taxon>Zymomonadaceae</taxon>
        <taxon>Zymomonas</taxon>
    </lineage>
</organism>
<dbReference type="RefSeq" id="WP_014501141.1">
    <property type="nucleotide sequence ID" value="NC_017262.1"/>
</dbReference>
<keyword evidence="7 10" id="KW-0812">Transmembrane</keyword>
<feature type="transmembrane region" description="Helical" evidence="10">
    <location>
        <begin position="86"/>
        <end position="105"/>
    </location>
</feature>